<dbReference type="PATRIC" id="fig|1632867.3.peg.1197"/>
<dbReference type="RefSeq" id="WP_045779712.1">
    <property type="nucleotide sequence ID" value="NZ_LAJX01000142.1"/>
</dbReference>
<dbReference type="NCBIfam" id="TIGR03694">
    <property type="entry name" value="exosort_acyl"/>
    <property type="match status" value="1"/>
</dbReference>
<dbReference type="InterPro" id="IPR022484">
    <property type="entry name" value="PEP-CTERM/exosrtase_acylTfrase"/>
</dbReference>
<keyword evidence="2" id="KW-1185">Reference proteome</keyword>
<gene>
    <name evidence="1" type="ORF">VZ94_14085</name>
</gene>
<accession>A0A0F3IKA8</accession>
<dbReference type="EMBL" id="LAJX01000142">
    <property type="protein sequence ID" value="KJV06019.1"/>
    <property type="molecule type" value="Genomic_DNA"/>
</dbReference>
<dbReference type="Gene3D" id="3.40.630.30">
    <property type="match status" value="1"/>
</dbReference>
<proteinExistence type="predicted"/>
<evidence type="ECO:0000313" key="2">
    <source>
        <dbReference type="Proteomes" id="UP000033684"/>
    </source>
</evidence>
<comment type="caution">
    <text evidence="1">The sequence shown here is derived from an EMBL/GenBank/DDBJ whole genome shotgun (WGS) entry which is preliminary data.</text>
</comment>
<dbReference type="Pfam" id="PF13444">
    <property type="entry name" value="Acetyltransf_5"/>
    <property type="match status" value="1"/>
</dbReference>
<sequence length="222" mass="26042">MNSVIDAFNLYFEMISADTDVLKQEVYKLRYQVYCLETGFEDAKQYPLGLEFDEYDPYAKHYLIRHRRTGEYAATTRMILANPSRLNAEFPLERYFQIDDYSVLGKLNRNHLGEASRLCVSKTFKQRKSELTLQGIEDTSLDYFLPDERRVFPHISFALIACLIKACDENHITHFFGTLEPAWFRFLSAAGIHFTKIGPLIDYHGMRWPGLIKSFRLARRRC</sequence>
<dbReference type="SUPFAM" id="SSF55729">
    <property type="entry name" value="Acyl-CoA N-acyltransferases (Nat)"/>
    <property type="match status" value="1"/>
</dbReference>
<evidence type="ECO:0000313" key="1">
    <source>
        <dbReference type="EMBL" id="KJV06019.1"/>
    </source>
</evidence>
<dbReference type="OrthoDB" id="582214at2"/>
<dbReference type="AlphaFoldDB" id="A0A0F3IKA8"/>
<evidence type="ECO:0008006" key="3">
    <source>
        <dbReference type="Google" id="ProtNLM"/>
    </source>
</evidence>
<reference evidence="2" key="1">
    <citation type="submission" date="2015-03" db="EMBL/GenBank/DDBJ databases">
        <title>Draft genome sequence of a novel methanotroph (Sn10-6) isolated from flooded ricefield rhizosphere in India.</title>
        <authorList>
            <person name="Pandit P.S."/>
            <person name="Pore S.D."/>
            <person name="Arora P."/>
            <person name="Kapse N.G."/>
            <person name="Dhakephalkar P.K."/>
            <person name="Rahalkar M.C."/>
        </authorList>
    </citation>
    <scope>NUCLEOTIDE SEQUENCE [LARGE SCALE GENOMIC DNA]</scope>
    <source>
        <strain evidence="2">Sn10-6</strain>
    </source>
</reference>
<protein>
    <recommendedName>
        <fullName evidence="3">PEP-CTERM/exosortase system-associated acyltransferase</fullName>
    </recommendedName>
</protein>
<reference evidence="1 2" key="2">
    <citation type="journal article" date="2016" name="Microb. Ecol.">
        <title>Genome Characteristics of a Novel Type I Methanotroph (Sn10-6) Isolated from a Flooded Indian Rice Field.</title>
        <authorList>
            <person name="Rahalkar M.C."/>
            <person name="Pandit P.S."/>
            <person name="Dhakephalkar P.K."/>
            <person name="Pore S."/>
            <person name="Arora P."/>
            <person name="Kapse N."/>
        </authorList>
    </citation>
    <scope>NUCLEOTIDE SEQUENCE [LARGE SCALE GENOMIC DNA]</scope>
    <source>
        <strain evidence="1 2">Sn10-6</strain>
    </source>
</reference>
<organism evidence="1 2">
    <name type="scientific">Methylocucumis oryzae</name>
    <dbReference type="NCBI Taxonomy" id="1632867"/>
    <lineage>
        <taxon>Bacteria</taxon>
        <taxon>Pseudomonadati</taxon>
        <taxon>Pseudomonadota</taxon>
        <taxon>Gammaproteobacteria</taxon>
        <taxon>Methylococcales</taxon>
        <taxon>Methylococcaceae</taxon>
        <taxon>Methylocucumis</taxon>
    </lineage>
</organism>
<dbReference type="Proteomes" id="UP000033684">
    <property type="component" value="Unassembled WGS sequence"/>
</dbReference>
<dbReference type="InterPro" id="IPR016181">
    <property type="entry name" value="Acyl_CoA_acyltransferase"/>
</dbReference>
<name>A0A0F3IKA8_9GAMM</name>